<sequence>MTERFIGICEIESKLEEAELVHEIAINEKFLLKSTNTSSFLFWFNNEVKNAYWNRMRDELSLEPPCYNMVIQLLLDVKESLRIVLSRKNDRALYTIALLLDEAQLIIGTEERKATTLTQYRTIVTNIMRMACCPTREADIVDLENVTEPVAHLRGIMELLAKMKLDKANYLLACTRPSILQHSIDYERQKFAQLRVTGRRKLHNTMAWLQRTIPSGIVPVTSHKKIRTVRLMDIEMPEYFVDAYQELIVIEKTSPLPELLQIDGGRIVQMKQKLFRLSACAASVQLMCKSVSTLSNHPLRQLLAVQLDSVSKDFPSKHSQTEMLKIFWTHVLDCISKHSQGLNGPIVSENKKLSLRAQLISINSPISAYSILRSQLLLYLKEFVVAEQMKDVSLPAEFQDYREGVIDLARQFRNIVLYNFSVYGSFYLEALQKD</sequence>
<dbReference type="Proteomes" id="UP000075885">
    <property type="component" value="Unassembled WGS sequence"/>
</dbReference>
<dbReference type="VEuPathDB" id="VectorBase:AEPI008827"/>
<dbReference type="AlphaFoldDB" id="A0A182PPE8"/>
<accession>A0A182PPE8</accession>
<dbReference type="InterPro" id="IPR008862">
    <property type="entry name" value="Tcp11"/>
</dbReference>
<evidence type="ECO:0000256" key="1">
    <source>
        <dbReference type="ARBA" id="ARBA00010954"/>
    </source>
</evidence>
<dbReference type="STRING" id="199890.A0A182PPE8"/>
<dbReference type="PANTHER" id="PTHR12832">
    <property type="entry name" value="TESTIS-SPECIFIC PROTEIN PBS13 T-COMPLEX 11"/>
    <property type="match status" value="1"/>
</dbReference>
<protein>
    <submittedName>
        <fullName evidence="2">Uncharacterized protein</fullName>
    </submittedName>
</protein>
<organism evidence="2 3">
    <name type="scientific">Anopheles epiroticus</name>
    <dbReference type="NCBI Taxonomy" id="199890"/>
    <lineage>
        <taxon>Eukaryota</taxon>
        <taxon>Metazoa</taxon>
        <taxon>Ecdysozoa</taxon>
        <taxon>Arthropoda</taxon>
        <taxon>Hexapoda</taxon>
        <taxon>Insecta</taxon>
        <taxon>Pterygota</taxon>
        <taxon>Neoptera</taxon>
        <taxon>Endopterygota</taxon>
        <taxon>Diptera</taxon>
        <taxon>Nematocera</taxon>
        <taxon>Culicoidea</taxon>
        <taxon>Culicidae</taxon>
        <taxon>Anophelinae</taxon>
        <taxon>Anopheles</taxon>
    </lineage>
</organism>
<comment type="similarity">
    <text evidence="1">Belongs to the TCP11 family.</text>
</comment>
<reference evidence="3" key="1">
    <citation type="submission" date="2013-03" db="EMBL/GenBank/DDBJ databases">
        <title>The Genome Sequence of Anopheles epiroticus epiroticus2.</title>
        <authorList>
            <consortium name="The Broad Institute Genomics Platform"/>
            <person name="Neafsey D.E."/>
            <person name="Howell P."/>
            <person name="Walker B."/>
            <person name="Young S.K."/>
            <person name="Zeng Q."/>
            <person name="Gargeya S."/>
            <person name="Fitzgerald M."/>
            <person name="Haas B."/>
            <person name="Abouelleil A."/>
            <person name="Allen A.W."/>
            <person name="Alvarado L."/>
            <person name="Arachchi H.M."/>
            <person name="Berlin A.M."/>
            <person name="Chapman S.B."/>
            <person name="Gainer-Dewar J."/>
            <person name="Goldberg J."/>
            <person name="Griggs A."/>
            <person name="Gujja S."/>
            <person name="Hansen M."/>
            <person name="Howarth C."/>
            <person name="Imamovic A."/>
            <person name="Ireland A."/>
            <person name="Larimer J."/>
            <person name="McCowan C."/>
            <person name="Murphy C."/>
            <person name="Pearson M."/>
            <person name="Poon T.W."/>
            <person name="Priest M."/>
            <person name="Roberts A."/>
            <person name="Saif S."/>
            <person name="Shea T."/>
            <person name="Sisk P."/>
            <person name="Sykes S."/>
            <person name="Wortman J."/>
            <person name="Nusbaum C."/>
            <person name="Birren B."/>
        </authorList>
    </citation>
    <scope>NUCLEOTIDE SEQUENCE [LARGE SCALE GENOMIC DNA]</scope>
    <source>
        <strain evidence="3">Epiroticus2</strain>
    </source>
</reference>
<dbReference type="EnsemblMetazoa" id="AEPI008827-RA">
    <property type="protein sequence ID" value="AEPI008827-PA"/>
    <property type="gene ID" value="AEPI008827"/>
</dbReference>
<evidence type="ECO:0000313" key="2">
    <source>
        <dbReference type="EnsemblMetazoa" id="AEPI008827-PA"/>
    </source>
</evidence>
<name>A0A182PPE8_9DIPT</name>
<dbReference type="GO" id="GO:0007165">
    <property type="term" value="P:signal transduction"/>
    <property type="evidence" value="ECO:0007669"/>
    <property type="project" value="TreeGrafter"/>
</dbReference>
<dbReference type="Pfam" id="PF05794">
    <property type="entry name" value="Tcp11"/>
    <property type="match status" value="1"/>
</dbReference>
<dbReference type="PANTHER" id="PTHR12832:SF11">
    <property type="entry name" value="LD23868P"/>
    <property type="match status" value="1"/>
</dbReference>
<reference evidence="2" key="2">
    <citation type="submission" date="2020-05" db="UniProtKB">
        <authorList>
            <consortium name="EnsemblMetazoa"/>
        </authorList>
    </citation>
    <scope>IDENTIFICATION</scope>
    <source>
        <strain evidence="2">Epiroticus2</strain>
    </source>
</reference>
<evidence type="ECO:0000313" key="3">
    <source>
        <dbReference type="Proteomes" id="UP000075885"/>
    </source>
</evidence>
<proteinExistence type="inferred from homology"/>
<keyword evidence="3" id="KW-1185">Reference proteome</keyword>